<feature type="region of interest" description="Disordered" evidence="2">
    <location>
        <begin position="312"/>
        <end position="380"/>
    </location>
</feature>
<feature type="compositionally biased region" description="Low complexity" evidence="2">
    <location>
        <begin position="344"/>
        <end position="358"/>
    </location>
</feature>
<evidence type="ECO:0000259" key="3">
    <source>
        <dbReference type="PROSITE" id="PS50966"/>
    </source>
</evidence>
<dbReference type="InterPro" id="IPR007527">
    <property type="entry name" value="Znf_SWIM"/>
</dbReference>
<keyword evidence="5" id="KW-1185">Reference proteome</keyword>
<organism evidence="4 5">
    <name type="scientific">Riccia sorocarpa</name>
    <dbReference type="NCBI Taxonomy" id="122646"/>
    <lineage>
        <taxon>Eukaryota</taxon>
        <taxon>Viridiplantae</taxon>
        <taxon>Streptophyta</taxon>
        <taxon>Embryophyta</taxon>
        <taxon>Marchantiophyta</taxon>
        <taxon>Marchantiopsida</taxon>
        <taxon>Marchantiidae</taxon>
        <taxon>Marchantiales</taxon>
        <taxon>Ricciaceae</taxon>
        <taxon>Riccia</taxon>
    </lineage>
</organism>
<dbReference type="PROSITE" id="PS50966">
    <property type="entry name" value="ZF_SWIM"/>
    <property type="match status" value="1"/>
</dbReference>
<dbReference type="EMBL" id="JBJQOH010000007">
    <property type="protein sequence ID" value="KAL3680474.1"/>
    <property type="molecule type" value="Genomic_DNA"/>
</dbReference>
<keyword evidence="1" id="KW-0479">Metal-binding</keyword>
<proteinExistence type="predicted"/>
<feature type="compositionally biased region" description="Polar residues" evidence="2">
    <location>
        <begin position="363"/>
        <end position="379"/>
    </location>
</feature>
<dbReference type="GO" id="GO:0008270">
    <property type="term" value="F:zinc ion binding"/>
    <property type="evidence" value="ECO:0007669"/>
    <property type="project" value="UniProtKB-KW"/>
</dbReference>
<keyword evidence="1" id="KW-0862">Zinc</keyword>
<keyword evidence="1" id="KW-0863">Zinc-finger</keyword>
<protein>
    <recommendedName>
        <fullName evidence="3">SWIM-type domain-containing protein</fullName>
    </recommendedName>
</protein>
<accession>A0ABD3GPV9</accession>
<gene>
    <name evidence="4" type="ORF">R1sor_023430</name>
</gene>
<dbReference type="AlphaFoldDB" id="A0ABD3GPV9"/>
<name>A0ABD3GPV9_9MARC</name>
<sequence length="793" mass="89194">MDSCVQLSDSTFQDIQFLNCDAGGTAPITVRFCTIRWKLDESSIYINECTDFLDRKALVLVPQSTPGNWVLHARRIYVMYGEQRRAAESSPSPKDSSVKRSTLEDGASRTASKFKWDGETVDSRYVSGYQAYLRIEGTSELSKINLSEFEHQTVTQLPDEYNGNVVFELPPATLAELAKKGGGLTGMDRGNDCWQWTRCVTTSAKFGGKSSLYSVNKIRCVGSLKCVNDQCRYFLNEGQPNRIDWPKKVHCEKPYEVGLPVPLKTHVCGHCGSPPLCDASCEAKMYYVILKLTLDVGEVVNMTRIAIHVGSHTHPHRRVMEPGESSRPPQHAVTELGESSRPPVSAVTAATTLSSSTDDSAEQEGQNDVTDSQHVQRNQEVPMYTFITSLSSDDEPTEDPFQQEHPHFPEPEAEIAGPEEPEFEVPEQPYFEVPADPEIAVPRPYIADPDEPEVVVLGATPRRRPNTRASMTRQREAINEVMQHGQAIEEQIVDKRFWHLSRINQGGHSSCNAAMVGRNAPRAFCKTRIKSSGLSMHGMPVVAPSFVGYTKFNGIEGQNQFRFRPKMACIKSKETNACRFQMPQVPEVMPVQLGTKITQAECDFLTTNGFVLVHRIPSTMQQAQDFPSNVDIRINVDLYAQKIQSVPSIFRFGSRGIKTCRRKTTASNECMKRLQSACTITMLMTGQWEVREWNGYGKMFRISTHLDADMMRYIVQLCCFPTCSCEDFFSRETGMKTFTPCKHIYWVYLNVLGVNPQCKLIHQPVLTKIEVEKLLSMQPMAADERLRVDLDVL</sequence>
<feature type="domain" description="SWIM-type" evidence="3">
    <location>
        <begin position="713"/>
        <end position="752"/>
    </location>
</feature>
<evidence type="ECO:0000313" key="4">
    <source>
        <dbReference type="EMBL" id="KAL3680474.1"/>
    </source>
</evidence>
<comment type="caution">
    <text evidence="4">The sequence shown here is derived from an EMBL/GenBank/DDBJ whole genome shotgun (WGS) entry which is preliminary data.</text>
</comment>
<evidence type="ECO:0000256" key="1">
    <source>
        <dbReference type="PROSITE-ProRule" id="PRU00325"/>
    </source>
</evidence>
<evidence type="ECO:0000256" key="2">
    <source>
        <dbReference type="SAM" id="MobiDB-lite"/>
    </source>
</evidence>
<evidence type="ECO:0000313" key="5">
    <source>
        <dbReference type="Proteomes" id="UP001633002"/>
    </source>
</evidence>
<dbReference type="Proteomes" id="UP001633002">
    <property type="component" value="Unassembled WGS sequence"/>
</dbReference>
<reference evidence="4 5" key="1">
    <citation type="submission" date="2024-09" db="EMBL/GenBank/DDBJ databases">
        <title>Chromosome-scale assembly of Riccia sorocarpa.</title>
        <authorList>
            <person name="Paukszto L."/>
        </authorList>
    </citation>
    <scope>NUCLEOTIDE SEQUENCE [LARGE SCALE GENOMIC DNA]</scope>
    <source>
        <strain evidence="4">LP-2024</strain>
        <tissue evidence="4">Aerial parts of the thallus</tissue>
    </source>
</reference>